<keyword evidence="1" id="KW-0472">Membrane</keyword>
<reference evidence="3" key="2">
    <citation type="submission" date="2020-09" db="EMBL/GenBank/DDBJ databases">
        <authorList>
            <person name="Sun Q."/>
            <person name="Zhou Y."/>
        </authorList>
    </citation>
    <scope>NUCLEOTIDE SEQUENCE</scope>
    <source>
        <strain evidence="3">CGMCC 1.15082</strain>
    </source>
</reference>
<gene>
    <name evidence="3" type="ORF">GCM10011491_04220</name>
</gene>
<dbReference type="RefSeq" id="WP_188820963.1">
    <property type="nucleotide sequence ID" value="NZ_BMHH01000001.1"/>
</dbReference>
<keyword evidence="4" id="KW-1185">Reference proteome</keyword>
<dbReference type="Proteomes" id="UP000646478">
    <property type="component" value="Unassembled WGS sequence"/>
</dbReference>
<keyword evidence="2" id="KW-0732">Signal</keyword>
<keyword evidence="1" id="KW-1133">Transmembrane helix</keyword>
<feature type="signal peptide" evidence="2">
    <location>
        <begin position="1"/>
        <end position="17"/>
    </location>
</feature>
<dbReference type="AlphaFoldDB" id="A0A916S4A5"/>
<reference evidence="3" key="1">
    <citation type="journal article" date="2014" name="Int. J. Syst. Evol. Microbiol.">
        <title>Complete genome sequence of Corynebacterium casei LMG S-19264T (=DSM 44701T), isolated from a smear-ripened cheese.</title>
        <authorList>
            <consortium name="US DOE Joint Genome Institute (JGI-PGF)"/>
            <person name="Walter F."/>
            <person name="Albersmeier A."/>
            <person name="Kalinowski J."/>
            <person name="Ruckert C."/>
        </authorList>
    </citation>
    <scope>NUCLEOTIDE SEQUENCE</scope>
    <source>
        <strain evidence="3">CGMCC 1.15082</strain>
    </source>
</reference>
<proteinExistence type="predicted"/>
<evidence type="ECO:0000256" key="2">
    <source>
        <dbReference type="SAM" id="SignalP"/>
    </source>
</evidence>
<protein>
    <recommendedName>
        <fullName evidence="5">Transmembrane protein</fullName>
    </recommendedName>
</protein>
<evidence type="ECO:0000313" key="4">
    <source>
        <dbReference type="Proteomes" id="UP000646478"/>
    </source>
</evidence>
<name>A0A916S4A5_9HYPH</name>
<evidence type="ECO:0000313" key="3">
    <source>
        <dbReference type="EMBL" id="GGA80091.1"/>
    </source>
</evidence>
<dbReference type="EMBL" id="BMHH01000001">
    <property type="protein sequence ID" value="GGA80091.1"/>
    <property type="molecule type" value="Genomic_DNA"/>
</dbReference>
<sequence length="108" mass="11826">MLRFLSRVLAVTSLALAVICAVLDAARSVGAGKIVATPLHDIWSAASPQTLADAQMLVTHYISPMAWDPALIWVLQQPAWLILVVLALLFHVLTYRRQARFGYVVADS</sequence>
<comment type="caution">
    <text evidence="3">The sequence shown here is derived from an EMBL/GenBank/DDBJ whole genome shotgun (WGS) entry which is preliminary data.</text>
</comment>
<accession>A0A916S4A5</accession>
<evidence type="ECO:0008006" key="5">
    <source>
        <dbReference type="Google" id="ProtNLM"/>
    </source>
</evidence>
<keyword evidence="1" id="KW-0812">Transmembrane</keyword>
<feature type="chain" id="PRO_5037184195" description="Transmembrane protein" evidence="2">
    <location>
        <begin position="18"/>
        <end position="108"/>
    </location>
</feature>
<evidence type="ECO:0000256" key="1">
    <source>
        <dbReference type="SAM" id="Phobius"/>
    </source>
</evidence>
<organism evidence="3 4">
    <name type="scientific">Brucella endophytica</name>
    <dbReference type="NCBI Taxonomy" id="1963359"/>
    <lineage>
        <taxon>Bacteria</taxon>
        <taxon>Pseudomonadati</taxon>
        <taxon>Pseudomonadota</taxon>
        <taxon>Alphaproteobacteria</taxon>
        <taxon>Hyphomicrobiales</taxon>
        <taxon>Brucellaceae</taxon>
        <taxon>Brucella/Ochrobactrum group</taxon>
        <taxon>Brucella</taxon>
    </lineage>
</organism>
<feature type="transmembrane region" description="Helical" evidence="1">
    <location>
        <begin position="70"/>
        <end position="93"/>
    </location>
</feature>